<dbReference type="eggNOG" id="COG3629">
    <property type="taxonomic scope" value="Bacteria"/>
</dbReference>
<dbReference type="Pfam" id="PF13191">
    <property type="entry name" value="AAA_16"/>
    <property type="match status" value="1"/>
</dbReference>
<dbReference type="SMART" id="SM00028">
    <property type="entry name" value="TPR"/>
    <property type="match status" value="4"/>
</dbReference>
<organism evidence="5 6">
    <name type="scientific">Ktedonobacter racemifer DSM 44963</name>
    <dbReference type="NCBI Taxonomy" id="485913"/>
    <lineage>
        <taxon>Bacteria</taxon>
        <taxon>Bacillati</taxon>
        <taxon>Chloroflexota</taxon>
        <taxon>Ktedonobacteria</taxon>
        <taxon>Ktedonobacterales</taxon>
        <taxon>Ktedonobacteraceae</taxon>
        <taxon>Ktedonobacter</taxon>
    </lineage>
</organism>
<proteinExistence type="predicted"/>
<dbReference type="InterPro" id="IPR011990">
    <property type="entry name" value="TPR-like_helical_dom_sf"/>
</dbReference>
<dbReference type="InterPro" id="IPR041664">
    <property type="entry name" value="AAA_16"/>
</dbReference>
<accession>D6TRH5</accession>
<evidence type="ECO:0000259" key="4">
    <source>
        <dbReference type="SMART" id="SM01043"/>
    </source>
</evidence>
<dbReference type="SUPFAM" id="SSF52540">
    <property type="entry name" value="P-loop containing nucleoside triphosphate hydrolases"/>
    <property type="match status" value="1"/>
</dbReference>
<evidence type="ECO:0000256" key="1">
    <source>
        <dbReference type="ARBA" id="ARBA00022741"/>
    </source>
</evidence>
<dbReference type="InterPro" id="IPR019734">
    <property type="entry name" value="TPR_rpt"/>
</dbReference>
<dbReference type="OrthoDB" id="190810at2"/>
<dbReference type="Pfam" id="PF03704">
    <property type="entry name" value="BTAD"/>
    <property type="match status" value="1"/>
</dbReference>
<protein>
    <submittedName>
        <fullName evidence="5">Transcriptional regulator, putative ATPase, winged helix family</fullName>
    </submittedName>
</protein>
<name>D6TRH5_KTERA</name>
<feature type="domain" description="Bacterial transcriptional activator" evidence="4">
    <location>
        <begin position="104"/>
        <end position="248"/>
    </location>
</feature>
<dbReference type="InterPro" id="IPR036388">
    <property type="entry name" value="WH-like_DNA-bd_sf"/>
</dbReference>
<evidence type="ECO:0000256" key="3">
    <source>
        <dbReference type="PROSITE-ProRule" id="PRU00339"/>
    </source>
</evidence>
<dbReference type="SUPFAM" id="SSF48452">
    <property type="entry name" value="TPR-like"/>
    <property type="match status" value="3"/>
</dbReference>
<evidence type="ECO:0000256" key="2">
    <source>
        <dbReference type="ARBA" id="ARBA00022840"/>
    </source>
</evidence>
<keyword evidence="2" id="KW-0067">ATP-binding</keyword>
<dbReference type="GO" id="GO:0005524">
    <property type="term" value="F:ATP binding"/>
    <property type="evidence" value="ECO:0007669"/>
    <property type="project" value="UniProtKB-KW"/>
</dbReference>
<dbReference type="PANTHER" id="PTHR16305:SF28">
    <property type="entry name" value="GUANYLATE CYCLASE DOMAIN-CONTAINING PROTEIN"/>
    <property type="match status" value="1"/>
</dbReference>
<keyword evidence="3" id="KW-0802">TPR repeat</keyword>
<dbReference type="InterPro" id="IPR005158">
    <property type="entry name" value="BTAD"/>
</dbReference>
<comment type="caution">
    <text evidence="5">The sequence shown here is derived from an EMBL/GenBank/DDBJ whole genome shotgun (WGS) entry which is preliminary data.</text>
</comment>
<sequence>MVPPLHLYLLGTFLLISGDTPVKTVTSPRLQSLLAYLVLHRDVPQDRSHLAFLLWPDSTEAQAHTNLRKLVHQLRKLLPGIDHFLHADTQSLQWLPDHDVSWSLDVMQLEEALAQAAQAEQAQDAAALRQALEYAQRLYRGDLLPGCYDEWILSERDRLRQRYFTSSERLLVLLEQERDYETAITVAQQLLRQDPLQEATARQLIRLYALKGDRAAALRVYHSLASLLERELGTEPVELTRVAYETLLQADLPSRVPTGSLSARQSAPPLLGRNAEWKSLQDAWRRAAGGQAHVVLLTGEAGLGKTRLAEEMEAWVSRQGFATASARCYATLGALAYAPLTSWLRSDALKSSFSILEGHTLTEIARLVPETIAKRPELARPAALTEGWQRQAFFEALAHAVLNTDQPLLLLLDDVQWCDQETLHWLHYLLCFEPRARLLLVGTVRTEETSAAHPLFPFLAALQRDRLVTELSLVPLTRSETISLAEHITGETLPSAMSNTLYQETEGNPLFVIEMLRAGRIEQHDYAHPLLTHSASTLPPTIQTILSTRFAQLSPYARDIANVAAVIGHAFPFSILARASEHDEETVVQGLDELWQRRLVREQAGEIAETYDFSHDKLREYLYTSLSPTRRRLLHRRIADALQAISTRDLNAVSGQIAAHYERGGLFAQAVPFYLRAGEAAFRIYANTEALHALEQAVALLDQHPHASYEVAWETIAQIYAVLGDVFMAKGDHEHTLQAYERALQVIPQEAFLWQARLHCQIARAWNQVSNNPHDTSHVNAREAFGEAERMLRHVWEPENQVWRDQWIELHFAQLLPLRGTVEHMTATIEAMRPVVEQYGTGEQRKLLKEVEGLRNGIRDRYVFSEQAVASRRATLSAFLRTGDKSQIAIGHMSLGIVLLWVGHTDEAEEQLMIAFRLGEEIEITWLQTRCLTFLPFVYRRRGQVERVCHLLAQAQAIGATENNSIFSGHRAWIAWREGNLAEAETFAQQSMEQGQHQQTEMNPFLWVSLWPLLGVALKQEKLEAAVRHVRSMLDPSQQSPPEALKALLEQALRAWDAKEQEETRTLLQQSIQCAEQGGYL</sequence>
<dbReference type="GO" id="GO:0004016">
    <property type="term" value="F:adenylate cyclase activity"/>
    <property type="evidence" value="ECO:0007669"/>
    <property type="project" value="TreeGrafter"/>
</dbReference>
<dbReference type="InterPro" id="IPR027417">
    <property type="entry name" value="P-loop_NTPase"/>
</dbReference>
<dbReference type="RefSeq" id="WP_007909787.1">
    <property type="nucleotide sequence ID" value="NZ_ADVG01000002.1"/>
</dbReference>
<dbReference type="SMART" id="SM01043">
    <property type="entry name" value="BTAD"/>
    <property type="match status" value="1"/>
</dbReference>
<dbReference type="InterPro" id="IPR016032">
    <property type="entry name" value="Sig_transdc_resp-reg_C-effctor"/>
</dbReference>
<dbReference type="PROSITE" id="PS50293">
    <property type="entry name" value="TPR_REGION"/>
    <property type="match status" value="1"/>
</dbReference>
<keyword evidence="6" id="KW-1185">Reference proteome</keyword>
<gene>
    <name evidence="5" type="ORF">Krac_7185</name>
</gene>
<dbReference type="GO" id="GO:0003677">
    <property type="term" value="F:DNA binding"/>
    <property type="evidence" value="ECO:0007669"/>
    <property type="project" value="InterPro"/>
</dbReference>
<dbReference type="STRING" id="485913.Krac_7185"/>
<dbReference type="PROSITE" id="PS50005">
    <property type="entry name" value="TPR"/>
    <property type="match status" value="1"/>
</dbReference>
<dbReference type="SUPFAM" id="SSF46894">
    <property type="entry name" value="C-terminal effector domain of the bipartite response regulators"/>
    <property type="match status" value="1"/>
</dbReference>
<evidence type="ECO:0000313" key="6">
    <source>
        <dbReference type="Proteomes" id="UP000004508"/>
    </source>
</evidence>
<dbReference type="Gene3D" id="1.10.10.10">
    <property type="entry name" value="Winged helix-like DNA-binding domain superfamily/Winged helix DNA-binding domain"/>
    <property type="match status" value="1"/>
</dbReference>
<dbReference type="EMBL" id="ADVG01000002">
    <property type="protein sequence ID" value="EFH85927.1"/>
    <property type="molecule type" value="Genomic_DNA"/>
</dbReference>
<dbReference type="Gene3D" id="3.40.50.300">
    <property type="entry name" value="P-loop containing nucleotide triphosphate hydrolases"/>
    <property type="match status" value="1"/>
</dbReference>
<dbReference type="PANTHER" id="PTHR16305">
    <property type="entry name" value="TESTICULAR SOLUBLE ADENYLYL CYCLASE"/>
    <property type="match status" value="1"/>
</dbReference>
<keyword evidence="1" id="KW-0547">Nucleotide-binding</keyword>
<evidence type="ECO:0000313" key="5">
    <source>
        <dbReference type="EMBL" id="EFH85927.1"/>
    </source>
</evidence>
<dbReference type="InParanoid" id="D6TRH5"/>
<dbReference type="Proteomes" id="UP000004508">
    <property type="component" value="Unassembled WGS sequence"/>
</dbReference>
<dbReference type="AlphaFoldDB" id="D6TRH5"/>
<dbReference type="Gene3D" id="1.25.40.10">
    <property type="entry name" value="Tetratricopeptide repeat domain"/>
    <property type="match status" value="3"/>
</dbReference>
<reference evidence="5 6" key="1">
    <citation type="journal article" date="2011" name="Stand. Genomic Sci.">
        <title>Non-contiguous finished genome sequence and contextual data of the filamentous soil bacterium Ktedonobacter racemifer type strain (SOSP1-21).</title>
        <authorList>
            <person name="Chang Y.J."/>
            <person name="Land M."/>
            <person name="Hauser L."/>
            <person name="Chertkov O."/>
            <person name="Del Rio T.G."/>
            <person name="Nolan M."/>
            <person name="Copeland A."/>
            <person name="Tice H."/>
            <person name="Cheng J.F."/>
            <person name="Lucas S."/>
            <person name="Han C."/>
            <person name="Goodwin L."/>
            <person name="Pitluck S."/>
            <person name="Ivanova N."/>
            <person name="Ovchinikova G."/>
            <person name="Pati A."/>
            <person name="Chen A."/>
            <person name="Palaniappan K."/>
            <person name="Mavromatis K."/>
            <person name="Liolios K."/>
            <person name="Brettin T."/>
            <person name="Fiebig A."/>
            <person name="Rohde M."/>
            <person name="Abt B."/>
            <person name="Goker M."/>
            <person name="Detter J.C."/>
            <person name="Woyke T."/>
            <person name="Bristow J."/>
            <person name="Eisen J.A."/>
            <person name="Markowitz V."/>
            <person name="Hugenholtz P."/>
            <person name="Kyrpides N.C."/>
            <person name="Klenk H.P."/>
            <person name="Lapidus A."/>
        </authorList>
    </citation>
    <scope>NUCLEOTIDE SEQUENCE [LARGE SCALE GENOMIC DNA]</scope>
    <source>
        <strain evidence="6">DSM 44963</strain>
    </source>
</reference>
<dbReference type="GO" id="GO:0006355">
    <property type="term" value="P:regulation of DNA-templated transcription"/>
    <property type="evidence" value="ECO:0007669"/>
    <property type="project" value="InterPro"/>
</dbReference>
<dbReference type="GO" id="GO:0005737">
    <property type="term" value="C:cytoplasm"/>
    <property type="evidence" value="ECO:0007669"/>
    <property type="project" value="TreeGrafter"/>
</dbReference>
<feature type="repeat" description="TPR" evidence="3">
    <location>
        <begin position="717"/>
        <end position="750"/>
    </location>
</feature>